<evidence type="ECO:0000256" key="1">
    <source>
        <dbReference type="ARBA" id="ARBA00022475"/>
    </source>
</evidence>
<dbReference type="Gene3D" id="3.40.50.2000">
    <property type="entry name" value="Glycogen Phosphorylase B"/>
    <property type="match status" value="2"/>
</dbReference>
<evidence type="ECO:0000256" key="2">
    <source>
        <dbReference type="ARBA" id="ARBA00022618"/>
    </source>
</evidence>
<dbReference type="Proteomes" id="UP001055955">
    <property type="component" value="Chromosome"/>
</dbReference>
<dbReference type="Pfam" id="PF03033">
    <property type="entry name" value="Glyco_transf_28"/>
    <property type="match status" value="1"/>
</dbReference>
<dbReference type="InterPro" id="IPR006009">
    <property type="entry name" value="GlcNAc_MurG"/>
</dbReference>
<keyword evidence="8 10" id="KW-0131">Cell cycle</keyword>
<gene>
    <name evidence="10" type="primary">murG</name>
    <name evidence="13" type="ORF">MMH89_03245</name>
</gene>
<comment type="pathway">
    <text evidence="10">Cell wall biogenesis; peptidoglycan biosynthesis.</text>
</comment>
<keyword evidence="14" id="KW-1185">Reference proteome</keyword>
<keyword evidence="7 10" id="KW-0472">Membrane</keyword>
<feature type="domain" description="Glycosyltransferase family 28 N-terminal" evidence="11">
    <location>
        <begin position="4"/>
        <end position="138"/>
    </location>
</feature>
<feature type="domain" description="Glycosyl transferase family 28 C-terminal" evidence="12">
    <location>
        <begin position="171"/>
        <end position="310"/>
    </location>
</feature>
<feature type="binding site" evidence="10">
    <location>
        <position position="177"/>
    </location>
    <ligand>
        <name>UDP-N-acetyl-alpha-D-glucosamine</name>
        <dbReference type="ChEBI" id="CHEBI:57705"/>
    </ligand>
</feature>
<feature type="binding site" evidence="10">
    <location>
        <position position="272"/>
    </location>
    <ligand>
        <name>UDP-N-acetyl-alpha-D-glucosamine</name>
        <dbReference type="ChEBI" id="CHEBI:57705"/>
    </ligand>
</feature>
<protein>
    <recommendedName>
        <fullName evidence="10">UDP-N-acetylglucosamine--N-acetylmuramyl-(pentapeptide) pyrophosphoryl-undecaprenol N-acetylglucosamine transferase</fullName>
        <ecNumber evidence="10">2.4.1.227</ecNumber>
    </recommendedName>
    <alternativeName>
        <fullName evidence="10">Undecaprenyl-PP-MurNAc-pentapeptide-UDPGlcNAc GlcNAc transferase</fullName>
    </alternativeName>
</protein>
<evidence type="ECO:0000259" key="11">
    <source>
        <dbReference type="Pfam" id="PF03033"/>
    </source>
</evidence>
<proteinExistence type="inferred from homology"/>
<evidence type="ECO:0000256" key="4">
    <source>
        <dbReference type="ARBA" id="ARBA00022679"/>
    </source>
</evidence>
<keyword evidence="1 10" id="KW-1003">Cell membrane</keyword>
<dbReference type="RefSeq" id="WP_258568023.1">
    <property type="nucleotide sequence ID" value="NZ_CP092900.1"/>
</dbReference>
<reference evidence="13 14" key="1">
    <citation type="journal article" date="2022" name="Nat. Microbiol.">
        <title>The microbiome of a bacterivorous marine choanoflagellate contains a resource-demanding obligate bacterial associate.</title>
        <authorList>
            <person name="Needham D.M."/>
            <person name="Poirier C."/>
            <person name="Bachy C."/>
            <person name="George E.E."/>
            <person name="Wilken S."/>
            <person name="Yung C.C.M."/>
            <person name="Limardo A.J."/>
            <person name="Morando M."/>
            <person name="Sudek L."/>
            <person name="Malmstrom R.R."/>
            <person name="Keeling P.J."/>
            <person name="Santoro A.E."/>
            <person name="Worden A.Z."/>
        </authorList>
    </citation>
    <scope>NUCLEOTIDE SEQUENCE [LARGE SCALE GENOMIC DNA]</scope>
    <source>
        <strain evidence="13 14">Comchoano-1</strain>
    </source>
</reference>
<dbReference type="PANTHER" id="PTHR21015:SF22">
    <property type="entry name" value="GLYCOSYLTRANSFERASE"/>
    <property type="match status" value="1"/>
</dbReference>
<evidence type="ECO:0000256" key="10">
    <source>
        <dbReference type="HAMAP-Rule" id="MF_00033"/>
    </source>
</evidence>
<evidence type="ECO:0000256" key="7">
    <source>
        <dbReference type="ARBA" id="ARBA00023136"/>
    </source>
</evidence>
<name>A0ABY5DHU5_9GAMM</name>
<dbReference type="PANTHER" id="PTHR21015">
    <property type="entry name" value="UDP-N-ACETYLGLUCOSAMINE--N-ACETYLMURAMYL-(PENTAPEPTIDE) PYROPHOSPHORYL-UNDECAPRENOL N-ACETYLGLUCOSAMINE TRANSFERASE 1"/>
    <property type="match status" value="1"/>
</dbReference>
<evidence type="ECO:0000256" key="3">
    <source>
        <dbReference type="ARBA" id="ARBA00022676"/>
    </source>
</evidence>
<keyword evidence="3 10" id="KW-0328">Glycosyltransferase</keyword>
<evidence type="ECO:0000313" key="13">
    <source>
        <dbReference type="EMBL" id="UTC24238.1"/>
    </source>
</evidence>
<dbReference type="GO" id="GO:0016757">
    <property type="term" value="F:glycosyltransferase activity"/>
    <property type="evidence" value="ECO:0007669"/>
    <property type="project" value="UniProtKB-KW"/>
</dbReference>
<dbReference type="InterPro" id="IPR007235">
    <property type="entry name" value="Glyco_trans_28_C"/>
</dbReference>
<comment type="function">
    <text evidence="10">Cell wall formation. Catalyzes the transfer of a GlcNAc subunit on undecaprenyl-pyrophosphoryl-MurNAc-pentapeptide (lipid intermediate I) to form undecaprenyl-pyrophosphoryl-MurNAc-(pentapeptide)GlcNAc (lipid intermediate II).</text>
</comment>
<dbReference type="Pfam" id="PF04101">
    <property type="entry name" value="Glyco_tran_28_C"/>
    <property type="match status" value="1"/>
</dbReference>
<dbReference type="EMBL" id="CP092900">
    <property type="protein sequence ID" value="UTC24238.1"/>
    <property type="molecule type" value="Genomic_DNA"/>
</dbReference>
<organism evidence="13 14">
    <name type="scientific">Candidatus Comchoanobacter bicostacola</name>
    <dbReference type="NCBI Taxonomy" id="2919598"/>
    <lineage>
        <taxon>Bacteria</taxon>
        <taxon>Pseudomonadati</taxon>
        <taxon>Pseudomonadota</taxon>
        <taxon>Gammaproteobacteria</taxon>
        <taxon>Candidatus Comchoanobacterales</taxon>
        <taxon>Candidatus Comchoanobacteraceae</taxon>
        <taxon>Candidatus Comchoanobacter</taxon>
    </lineage>
</organism>
<comment type="similarity">
    <text evidence="10">Belongs to the glycosyltransferase 28 family. MurG subfamily.</text>
</comment>
<evidence type="ECO:0000256" key="9">
    <source>
        <dbReference type="ARBA" id="ARBA00023316"/>
    </source>
</evidence>
<keyword evidence="5 10" id="KW-0133">Cell shape</keyword>
<comment type="caution">
    <text evidence="10">Lacks conserved residue(s) required for the propagation of feature annotation.</text>
</comment>
<comment type="catalytic activity">
    <reaction evidence="10">
        <text>di-trans,octa-cis-undecaprenyl diphospho-N-acetyl-alpha-D-muramoyl-L-alanyl-D-glutamyl-meso-2,6-diaminopimeloyl-D-alanyl-D-alanine + UDP-N-acetyl-alpha-D-glucosamine = di-trans,octa-cis-undecaprenyl diphospho-[N-acetyl-alpha-D-glucosaminyl-(1-&gt;4)]-N-acetyl-alpha-D-muramoyl-L-alanyl-D-glutamyl-meso-2,6-diaminopimeloyl-D-alanyl-D-alanine + UDP + H(+)</text>
        <dbReference type="Rhea" id="RHEA:31227"/>
        <dbReference type="ChEBI" id="CHEBI:15378"/>
        <dbReference type="ChEBI" id="CHEBI:57705"/>
        <dbReference type="ChEBI" id="CHEBI:58223"/>
        <dbReference type="ChEBI" id="CHEBI:61387"/>
        <dbReference type="ChEBI" id="CHEBI:61388"/>
        <dbReference type="EC" id="2.4.1.227"/>
    </reaction>
</comment>
<dbReference type="InterPro" id="IPR004276">
    <property type="entry name" value="GlycoTrans_28_N"/>
</dbReference>
<keyword evidence="9 10" id="KW-0961">Cell wall biogenesis/degradation</keyword>
<accession>A0ABY5DHU5</accession>
<keyword evidence="2 10" id="KW-0132">Cell division</keyword>
<evidence type="ECO:0000313" key="14">
    <source>
        <dbReference type="Proteomes" id="UP001055955"/>
    </source>
</evidence>
<evidence type="ECO:0000256" key="6">
    <source>
        <dbReference type="ARBA" id="ARBA00022984"/>
    </source>
</evidence>
<dbReference type="SUPFAM" id="SSF53756">
    <property type="entry name" value="UDP-Glycosyltransferase/glycogen phosphorylase"/>
    <property type="match status" value="1"/>
</dbReference>
<keyword evidence="6 10" id="KW-0573">Peptidoglycan synthesis</keyword>
<comment type="subcellular location">
    <subcellularLocation>
        <location evidence="10">Cell membrane</location>
        <topology evidence="10">Peripheral membrane protein</topology>
        <orientation evidence="10">Cytoplasmic side</orientation>
    </subcellularLocation>
</comment>
<dbReference type="EC" id="2.4.1.227" evidence="10"/>
<evidence type="ECO:0000256" key="8">
    <source>
        <dbReference type="ARBA" id="ARBA00023306"/>
    </source>
</evidence>
<evidence type="ECO:0000256" key="5">
    <source>
        <dbReference type="ARBA" id="ARBA00022960"/>
    </source>
</evidence>
<evidence type="ECO:0000259" key="12">
    <source>
        <dbReference type="Pfam" id="PF04101"/>
    </source>
</evidence>
<dbReference type="HAMAP" id="MF_00033">
    <property type="entry name" value="MurG"/>
    <property type="match status" value="1"/>
</dbReference>
<sequence>MQLLVVAGSSGGHIMPAKRVAQAWLEEAGSCVWLGAANSLEASVAKQLGLPFEIHHPVNLRAIMKVGMWRTTVSLLQWFREIYSLLKKNKPDALFLTGSYVTLMPGLVAKILGIPVYVHEQNVVMGYANKCLTYLCRRLFLGLPMSAGMAYVGNPVKIVGNHEVKHEVQNLLIIGGSQGCRYFDETLPDLLSSCSDLVVIHIAGGRQAEVQARYDALGINAQVISFTDKIDDLYRWSSMVIARGGAMTLAELAAYALPAIIVPLPTASKNHQYLNALFYHQHKAIDVLQQDCASSKSKIHSFISDIKRRTGFSHQIKKLHKESSAHSMVDTIVGDLNADRA</sequence>
<feature type="binding site" evidence="10">
    <location>
        <position position="122"/>
    </location>
    <ligand>
        <name>UDP-N-acetyl-alpha-D-glucosamine</name>
        <dbReference type="ChEBI" id="CHEBI:57705"/>
    </ligand>
</feature>
<dbReference type="CDD" id="cd03785">
    <property type="entry name" value="GT28_MurG"/>
    <property type="match status" value="1"/>
</dbReference>
<feature type="binding site" evidence="10">
    <location>
        <begin position="10"/>
        <end position="12"/>
    </location>
    <ligand>
        <name>UDP-N-acetyl-alpha-D-glucosamine</name>
        <dbReference type="ChEBI" id="CHEBI:57705"/>
    </ligand>
</feature>
<keyword evidence="4 10" id="KW-0808">Transferase</keyword>